<keyword evidence="5" id="KW-1185">Reference proteome</keyword>
<evidence type="ECO:0000313" key="5">
    <source>
        <dbReference type="Proteomes" id="UP000000739"/>
    </source>
</evidence>
<gene>
    <name evidence="4" type="ordered locus">Dalk_5153</name>
</gene>
<accession>B8FE42</accession>
<dbReference type="HOGENOM" id="CLU_1141118_0_0_7"/>
<name>B8FE42_DESAL</name>
<dbReference type="SUPFAM" id="SSF54523">
    <property type="entry name" value="Pili subunits"/>
    <property type="match status" value="2"/>
</dbReference>
<dbReference type="InterPro" id="IPR010055">
    <property type="entry name" value="T2SS_protein-GspJ"/>
</dbReference>
<dbReference type="AlphaFoldDB" id="B8FE42"/>
<organism evidence="4 5">
    <name type="scientific">Desulfatibacillum aliphaticivorans</name>
    <dbReference type="NCBI Taxonomy" id="218208"/>
    <lineage>
        <taxon>Bacteria</taxon>
        <taxon>Pseudomonadati</taxon>
        <taxon>Thermodesulfobacteriota</taxon>
        <taxon>Desulfobacteria</taxon>
        <taxon>Desulfobacterales</taxon>
        <taxon>Desulfatibacillaceae</taxon>
        <taxon>Desulfatibacillum</taxon>
    </lineage>
</organism>
<keyword evidence="3" id="KW-0472">Membrane</keyword>
<comment type="similarity">
    <text evidence="1">Belongs to the GSP J family.</text>
</comment>
<evidence type="ECO:0000313" key="4">
    <source>
        <dbReference type="EMBL" id="ACL06823.1"/>
    </source>
</evidence>
<dbReference type="InterPro" id="IPR012902">
    <property type="entry name" value="N_methyl_site"/>
</dbReference>
<evidence type="ECO:0000256" key="2">
    <source>
        <dbReference type="ARBA" id="ARBA00021539"/>
    </source>
</evidence>
<protein>
    <recommendedName>
        <fullName evidence="2">Type II secretion system protein J</fullName>
    </recommendedName>
</protein>
<dbReference type="GO" id="GO:0015628">
    <property type="term" value="P:protein secretion by the type II secretion system"/>
    <property type="evidence" value="ECO:0007669"/>
    <property type="project" value="InterPro"/>
</dbReference>
<dbReference type="Pfam" id="PF07963">
    <property type="entry name" value="N_methyl"/>
    <property type="match status" value="1"/>
</dbReference>
<dbReference type="Proteomes" id="UP000000739">
    <property type="component" value="Chromosome"/>
</dbReference>
<proteinExistence type="inferred from homology"/>
<dbReference type="PROSITE" id="PS00409">
    <property type="entry name" value="PROKAR_NTER_METHYL"/>
    <property type="match status" value="1"/>
</dbReference>
<dbReference type="Gene3D" id="3.30.700.10">
    <property type="entry name" value="Glycoprotein, Type 4 Pilin"/>
    <property type="match status" value="1"/>
</dbReference>
<keyword evidence="3" id="KW-1133">Transmembrane helix</keyword>
<evidence type="ECO:0000256" key="1">
    <source>
        <dbReference type="ARBA" id="ARBA00011084"/>
    </source>
</evidence>
<dbReference type="Pfam" id="PF11612">
    <property type="entry name" value="T2SSJ"/>
    <property type="match status" value="1"/>
</dbReference>
<sequence length="243" mass="27659">MRISRNVIHTLFNDKGFTLLEVLIAIGIFSIIMTIVLVSFSGAMSNAEGVQKTITVYESAKGAMDRMVMDLESARVAMANTYNKPAEAEDYDPLRFVCTKDYTSGSSVSTLRFVSQAHVDLTGADEKGLAEITYYLTPDPSDETRKVLRRRDILDWEIFGEEDQELGSDPILCERVHNIEYLFYDQDGDTSESWDSDSEETEFATPMAVDIILELEAFDEEDATPFRFETTVNLPFYREEQEW</sequence>
<keyword evidence="3" id="KW-0812">Transmembrane</keyword>
<feature type="transmembrane region" description="Helical" evidence="3">
    <location>
        <begin position="20"/>
        <end position="44"/>
    </location>
</feature>
<reference evidence="4 5" key="1">
    <citation type="journal article" date="2012" name="Environ. Microbiol.">
        <title>The genome sequence of Desulfatibacillum alkenivorans AK-01: a blueprint for anaerobic alkane oxidation.</title>
        <authorList>
            <person name="Callaghan A.V."/>
            <person name="Morris B.E."/>
            <person name="Pereira I.A."/>
            <person name="McInerney M.J."/>
            <person name="Austin R.N."/>
            <person name="Groves J.T."/>
            <person name="Kukor J.J."/>
            <person name="Suflita J.M."/>
            <person name="Young L.Y."/>
            <person name="Zylstra G.J."/>
            <person name="Wawrik B."/>
        </authorList>
    </citation>
    <scope>NUCLEOTIDE SEQUENCE [LARGE SCALE GENOMIC DNA]</scope>
    <source>
        <strain evidence="4 5">AK-01</strain>
    </source>
</reference>
<dbReference type="InterPro" id="IPR045584">
    <property type="entry name" value="Pilin-like"/>
</dbReference>
<dbReference type="GO" id="GO:0015627">
    <property type="term" value="C:type II protein secretion system complex"/>
    <property type="evidence" value="ECO:0007669"/>
    <property type="project" value="InterPro"/>
</dbReference>
<dbReference type="KEGG" id="dal:Dalk_5153"/>
<dbReference type="NCBIfam" id="TIGR02532">
    <property type="entry name" value="IV_pilin_GFxxxE"/>
    <property type="match status" value="1"/>
</dbReference>
<dbReference type="EMBL" id="CP001322">
    <property type="protein sequence ID" value="ACL06823.1"/>
    <property type="molecule type" value="Genomic_DNA"/>
</dbReference>
<dbReference type="RefSeq" id="WP_015949860.1">
    <property type="nucleotide sequence ID" value="NC_011768.1"/>
</dbReference>
<dbReference type="eggNOG" id="COG2165">
    <property type="taxonomic scope" value="Bacteria"/>
</dbReference>
<evidence type="ECO:0000256" key="3">
    <source>
        <dbReference type="SAM" id="Phobius"/>
    </source>
</evidence>